<proteinExistence type="predicted"/>
<dbReference type="STRING" id="623281.SAMN05421747_1412"/>
<gene>
    <name evidence="1" type="ORF">SAMN05421747_1412</name>
</gene>
<dbReference type="EMBL" id="FOLL01000041">
    <property type="protein sequence ID" value="SFC85807.1"/>
    <property type="molecule type" value="Genomic_DNA"/>
</dbReference>
<dbReference type="RefSeq" id="WP_139215967.1">
    <property type="nucleotide sequence ID" value="NZ_FOLL01000041.1"/>
</dbReference>
<evidence type="ECO:0000313" key="2">
    <source>
        <dbReference type="Proteomes" id="UP000199577"/>
    </source>
</evidence>
<accession>A0A1I1MK43</accession>
<organism evidence="1 2">
    <name type="scientific">Parapedobacter composti</name>
    <dbReference type="NCBI Taxonomy" id="623281"/>
    <lineage>
        <taxon>Bacteria</taxon>
        <taxon>Pseudomonadati</taxon>
        <taxon>Bacteroidota</taxon>
        <taxon>Sphingobacteriia</taxon>
        <taxon>Sphingobacteriales</taxon>
        <taxon>Sphingobacteriaceae</taxon>
        <taxon>Parapedobacter</taxon>
    </lineage>
</organism>
<sequence length="1268" mass="144503">MKKINRVLIAVCTSGMLPALCQGQVNNIVPVSPEAAALGKMVNYPVNLNTGIPDINIPLHEISIGGLKLHVTLYYHAGGFKINEQATRVGLGWSLSTDLQITRTINDKDDFHPQGYINNNLMKAFYHNQDAYGYPLSGGEYPNANAYYLAFGQRDGMPDKFNYRLLNKSGSFYFQKNDSGTGYTIVPVPYDNVKIQYENGRFIITDTDGTVYYFGDPGGGGSVDQLLARGRELTNETVTAWRCKRIQSSSGIDDILFSYTPKMMAEYVEYTDYVEYYENDNPCNLTNYYRSDQHPMTLNNLSYENLVTMIPFYQISSPKYMEVTAGVSPGAKFHVPYLDAQQNVVDKVYPSENIAGVRRSEIRGLSVSEISFRGGKLIFDGIDNLNSIRLLDRNGIEVKSWHFFQSYENAWYYPHATTAYNGAGFQGTRYLDSLHVRHGTETYECYRLMYRNKFCFGNHLKGHDVWGYCNANTRERNWGGLVSLPLTAVTASRYYFSINYGCMDFASNVNISFGGHDRWAEKPDEEAMKRGILERIVYPTGGSVSFDFEANRYQERFTGIFHEQLIPQLCGGLRIRNISYYDAGATLPSTMVYYRYGDLEEGTGVLCNRPQLTTEPLRHSYDAVKFQQDILYLATVYTGPYTGPCLDRSCLAIRNIESKTTYRPASVLDYTYSNGSPIYYTKVTTYNRDLGENTGKTVTEFYSPETFLDGWSRHLLNDRLIEGTNISWLKTNGLIGARKSVTNYRYNKDVQRFEPINRRRFEYMVSWRTQQLRVVFVFPRVLYQIISGNFGGNLYDNGKPFAASMPYWQPDFIMGQYGIPVGSLLLTAETEEWFDEDEVQTLTTTYQYDKLPNFLNPSRVIWTDSKGHSIRKDFRYAYDLTGDVYGQMVTRNMVGLLIETVETNQTLGVELSRERTNYAVFPVGWSLIAPASVERSVKGEGLETDITFNAYDQYGNVLQLTERDGITTSYLWGYNALYPVARLRGVDYSSIPSAYTANVQVMNPVSDASLRTFLDGLRNHFLGDQEVSSYTYKQYIGLSSETRPNGLTSFYEYDGIGRLVLERDHDQNLTKEYDYSIVGPKHVSLQHRYTNIPLMRTYNLYCTQSGEPAMYNYMLPGGMHSGTSQAVADDAAQTSLDQVFPHPSIFPCNPMGNAVRVDFFAMYHTAFDHPEKMEVDFLQNGHVVATHTFQYNHVYSYPIATSTLYLPAGQYQISFRPSADVNYDENFFMGYGIITHETSQRNRLSSGDTFTLQYGRTYEIRASNYVFQ</sequence>
<reference evidence="1 2" key="1">
    <citation type="submission" date="2016-10" db="EMBL/GenBank/DDBJ databases">
        <authorList>
            <person name="de Groot N.N."/>
        </authorList>
    </citation>
    <scope>NUCLEOTIDE SEQUENCE [LARGE SCALE GENOMIC DNA]</scope>
    <source>
        <strain evidence="1 2">DSM 22900</strain>
    </source>
</reference>
<evidence type="ECO:0008006" key="3">
    <source>
        <dbReference type="Google" id="ProtNLM"/>
    </source>
</evidence>
<protein>
    <recommendedName>
        <fullName evidence="3">YD repeat-containing protein</fullName>
    </recommendedName>
</protein>
<dbReference type="AlphaFoldDB" id="A0A1I1MK43"/>
<dbReference type="OrthoDB" id="680656at2"/>
<name>A0A1I1MK43_9SPHI</name>
<dbReference type="Proteomes" id="UP000199577">
    <property type="component" value="Unassembled WGS sequence"/>
</dbReference>
<keyword evidence="2" id="KW-1185">Reference proteome</keyword>
<dbReference type="Gene3D" id="2.180.10.10">
    <property type="entry name" value="RHS repeat-associated core"/>
    <property type="match status" value="1"/>
</dbReference>
<evidence type="ECO:0000313" key="1">
    <source>
        <dbReference type="EMBL" id="SFC85807.1"/>
    </source>
</evidence>